<dbReference type="InterPro" id="IPR036852">
    <property type="entry name" value="Peptidase_S8/S53_dom_sf"/>
</dbReference>
<comment type="caution">
    <text evidence="1">The sequence shown here is derived from an EMBL/GenBank/DDBJ whole genome shotgun (WGS) entry which is preliminary data.</text>
</comment>
<proteinExistence type="predicted"/>
<evidence type="ECO:0000313" key="2">
    <source>
        <dbReference type="Proteomes" id="UP000326912"/>
    </source>
</evidence>
<dbReference type="Proteomes" id="UP000326912">
    <property type="component" value="Unassembled WGS sequence"/>
</dbReference>
<dbReference type="GO" id="GO:0004252">
    <property type="term" value="F:serine-type endopeptidase activity"/>
    <property type="evidence" value="ECO:0007669"/>
    <property type="project" value="InterPro"/>
</dbReference>
<accession>A0A5J4KXM9</accession>
<protein>
    <submittedName>
        <fullName evidence="1">Uncharacterized protein</fullName>
    </submittedName>
</protein>
<gene>
    <name evidence="1" type="ORF">KDW_59940</name>
</gene>
<name>A0A5J4KXM9_9CHLR</name>
<dbReference type="EMBL" id="BKZW01000004">
    <property type="protein sequence ID" value="GER91832.1"/>
    <property type="molecule type" value="Genomic_DNA"/>
</dbReference>
<dbReference type="Gene3D" id="3.40.50.200">
    <property type="entry name" value="Peptidase S8/S53 domain"/>
    <property type="match status" value="1"/>
</dbReference>
<organism evidence="1 2">
    <name type="scientific">Dictyobacter vulcani</name>
    <dbReference type="NCBI Taxonomy" id="2607529"/>
    <lineage>
        <taxon>Bacteria</taxon>
        <taxon>Bacillati</taxon>
        <taxon>Chloroflexota</taxon>
        <taxon>Ktedonobacteria</taxon>
        <taxon>Ktedonobacterales</taxon>
        <taxon>Dictyobacteraceae</taxon>
        <taxon>Dictyobacter</taxon>
    </lineage>
</organism>
<evidence type="ECO:0000313" key="1">
    <source>
        <dbReference type="EMBL" id="GER91832.1"/>
    </source>
</evidence>
<sequence>MHHFHRWLFRLVCCWWDKYCCTALAGIAVDINHYLITHKQTTLGHANPALYRLYNTPQPTLAYHDIISGNNLYYPATEGYDLATGLGSPDAWNIAQDLAGIVGPPH</sequence>
<dbReference type="SUPFAM" id="SSF52743">
    <property type="entry name" value="Subtilisin-like"/>
    <property type="match status" value="1"/>
</dbReference>
<dbReference type="AlphaFoldDB" id="A0A5J4KXM9"/>
<dbReference type="GO" id="GO:0006508">
    <property type="term" value="P:proteolysis"/>
    <property type="evidence" value="ECO:0007669"/>
    <property type="project" value="InterPro"/>
</dbReference>
<dbReference type="RefSeq" id="WP_151759425.1">
    <property type="nucleotide sequence ID" value="NZ_BKZW01000004.1"/>
</dbReference>
<keyword evidence="2" id="KW-1185">Reference proteome</keyword>
<reference evidence="1 2" key="1">
    <citation type="submission" date="2019-10" db="EMBL/GenBank/DDBJ databases">
        <title>Dictyobacter vulcani sp. nov., within the class Ktedonobacteria, isolated from soil of volcanic Mt. Zao.</title>
        <authorList>
            <person name="Zheng Y."/>
            <person name="Wang C.M."/>
            <person name="Sakai Y."/>
            <person name="Abe K."/>
            <person name="Yokota A."/>
            <person name="Yabe S."/>
        </authorList>
    </citation>
    <scope>NUCLEOTIDE SEQUENCE [LARGE SCALE GENOMIC DNA]</scope>
    <source>
        <strain evidence="1 2">W12</strain>
    </source>
</reference>